<feature type="transmembrane region" description="Helical" evidence="6">
    <location>
        <begin position="715"/>
        <end position="737"/>
    </location>
</feature>
<evidence type="ECO:0000256" key="4">
    <source>
        <dbReference type="ARBA" id="ARBA00022989"/>
    </source>
</evidence>
<accession>A1WWX1</accession>
<evidence type="ECO:0000313" key="10">
    <source>
        <dbReference type="Proteomes" id="UP000000647"/>
    </source>
</evidence>
<feature type="transmembrane region" description="Helical" evidence="6">
    <location>
        <begin position="255"/>
        <end position="277"/>
    </location>
</feature>
<feature type="domain" description="ABC3 transporter permease C-terminal" evidence="7">
    <location>
        <begin position="255"/>
        <end position="378"/>
    </location>
</feature>
<comment type="subcellular location">
    <subcellularLocation>
        <location evidence="1">Cell membrane</location>
        <topology evidence="1">Multi-pass membrane protein</topology>
    </subcellularLocation>
</comment>
<keyword evidence="2" id="KW-1003">Cell membrane</keyword>
<evidence type="ECO:0000313" key="9">
    <source>
        <dbReference type="EMBL" id="ABM62183.1"/>
    </source>
</evidence>
<name>A1WWX1_HALHL</name>
<dbReference type="AlphaFoldDB" id="A1WWX1"/>
<feature type="transmembrane region" description="Helical" evidence="6">
    <location>
        <begin position="478"/>
        <end position="498"/>
    </location>
</feature>
<dbReference type="STRING" id="349124.Hhal_1416"/>
<evidence type="ECO:0000256" key="6">
    <source>
        <dbReference type="SAM" id="Phobius"/>
    </source>
</evidence>
<organism evidence="9 10">
    <name type="scientific">Halorhodospira halophila (strain DSM 244 / SL1)</name>
    <name type="common">Ectothiorhodospira halophila (strain DSM 244 / SL1)</name>
    <dbReference type="NCBI Taxonomy" id="349124"/>
    <lineage>
        <taxon>Bacteria</taxon>
        <taxon>Pseudomonadati</taxon>
        <taxon>Pseudomonadota</taxon>
        <taxon>Gammaproteobacteria</taxon>
        <taxon>Chromatiales</taxon>
        <taxon>Ectothiorhodospiraceae</taxon>
        <taxon>Halorhodospira</taxon>
    </lineage>
</organism>
<keyword evidence="4 6" id="KW-1133">Transmembrane helix</keyword>
<evidence type="ECO:0000256" key="2">
    <source>
        <dbReference type="ARBA" id="ARBA00022475"/>
    </source>
</evidence>
<gene>
    <name evidence="9" type="ordered locus">Hhal_1416</name>
</gene>
<feature type="domain" description="MacB-like periplasmic core" evidence="8">
    <location>
        <begin position="477"/>
        <end position="681"/>
    </location>
</feature>
<keyword evidence="3 6" id="KW-0812">Transmembrane</keyword>
<dbReference type="PANTHER" id="PTHR30287">
    <property type="entry name" value="MEMBRANE COMPONENT OF PREDICTED ABC SUPERFAMILY METABOLITE UPTAKE TRANSPORTER"/>
    <property type="match status" value="1"/>
</dbReference>
<feature type="transmembrane region" description="Helical" evidence="6">
    <location>
        <begin position="429"/>
        <end position="457"/>
    </location>
</feature>
<feature type="domain" description="MacB-like periplasmic core" evidence="8">
    <location>
        <begin position="19"/>
        <end position="217"/>
    </location>
</feature>
<dbReference type="InterPro" id="IPR025857">
    <property type="entry name" value="MacB_PCD"/>
</dbReference>
<dbReference type="EMBL" id="CP000544">
    <property type="protein sequence ID" value="ABM62183.1"/>
    <property type="molecule type" value="Genomic_DNA"/>
</dbReference>
<dbReference type="InterPro" id="IPR003838">
    <property type="entry name" value="ABC3_permease_C"/>
</dbReference>
<dbReference type="HOGENOM" id="CLU_012341_0_0_6"/>
<dbReference type="OrthoDB" id="343744at2"/>
<evidence type="ECO:0000259" key="7">
    <source>
        <dbReference type="Pfam" id="PF02687"/>
    </source>
</evidence>
<evidence type="ECO:0000256" key="5">
    <source>
        <dbReference type="ARBA" id="ARBA00023136"/>
    </source>
</evidence>
<dbReference type="Pfam" id="PF02687">
    <property type="entry name" value="FtsX"/>
    <property type="match status" value="2"/>
</dbReference>
<feature type="transmembrane region" description="Helical" evidence="6">
    <location>
        <begin position="806"/>
        <end position="825"/>
    </location>
</feature>
<evidence type="ECO:0000259" key="8">
    <source>
        <dbReference type="Pfam" id="PF12704"/>
    </source>
</evidence>
<evidence type="ECO:0008006" key="11">
    <source>
        <dbReference type="Google" id="ProtNLM"/>
    </source>
</evidence>
<dbReference type="Proteomes" id="UP000000647">
    <property type="component" value="Chromosome"/>
</dbReference>
<dbReference type="InterPro" id="IPR038766">
    <property type="entry name" value="Membrane_comp_ABC_pdt"/>
</dbReference>
<evidence type="ECO:0000256" key="3">
    <source>
        <dbReference type="ARBA" id="ARBA00022692"/>
    </source>
</evidence>
<dbReference type="GO" id="GO:0005886">
    <property type="term" value="C:plasma membrane"/>
    <property type="evidence" value="ECO:0007669"/>
    <property type="project" value="UniProtKB-SubCell"/>
</dbReference>
<feature type="domain" description="ABC3 transporter permease C-terminal" evidence="7">
    <location>
        <begin position="718"/>
        <end position="835"/>
    </location>
</feature>
<feature type="transmembrane region" description="Helical" evidence="6">
    <location>
        <begin position="352"/>
        <end position="375"/>
    </location>
</feature>
<proteinExistence type="predicted"/>
<reference evidence="9 10" key="2">
    <citation type="journal article" date="2013" name="Stand. Genomic Sci.">
        <title>Complete genome sequence of Halorhodospira halophila SL1.</title>
        <authorList>
            <person name="Challacombe J.F."/>
            <person name="Majid S."/>
            <person name="Deole R."/>
            <person name="Brettin T.S."/>
            <person name="Bruce D."/>
            <person name="Delano S.F."/>
            <person name="Detter J.C."/>
            <person name="Gleasner C.D."/>
            <person name="Han C.S."/>
            <person name="Misra M."/>
            <person name="Reitenga K.G."/>
            <person name="Mikhailova N."/>
            <person name="Woyke T."/>
            <person name="Pitluck S."/>
            <person name="Nolan M."/>
            <person name="Land M.L."/>
            <person name="Saunders E."/>
            <person name="Tapia R."/>
            <person name="Lapidus A."/>
            <person name="Ivanova N."/>
            <person name="Hoff W.D."/>
        </authorList>
    </citation>
    <scope>NUCLEOTIDE SEQUENCE [LARGE SCALE GENOMIC DNA]</scope>
    <source>
        <strain evidence="10">DSM 244 / SL1</strain>
    </source>
</reference>
<feature type="transmembrane region" description="Helical" evidence="6">
    <location>
        <begin position="396"/>
        <end position="417"/>
    </location>
</feature>
<keyword evidence="10" id="KW-1185">Reference proteome</keyword>
<feature type="transmembrane region" description="Helical" evidence="6">
    <location>
        <begin position="765"/>
        <end position="786"/>
    </location>
</feature>
<dbReference type="PANTHER" id="PTHR30287:SF2">
    <property type="entry name" value="BLL1001 PROTEIN"/>
    <property type="match status" value="1"/>
</dbReference>
<feature type="transmembrane region" description="Helical" evidence="6">
    <location>
        <begin position="297"/>
        <end position="323"/>
    </location>
</feature>
<dbReference type="RefSeq" id="WP_011814205.1">
    <property type="nucleotide sequence ID" value="NC_008789.1"/>
</dbReference>
<evidence type="ECO:0000256" key="1">
    <source>
        <dbReference type="ARBA" id="ARBA00004651"/>
    </source>
</evidence>
<reference evidence="10" key="1">
    <citation type="submission" date="2006-12" db="EMBL/GenBank/DDBJ databases">
        <title>Complete sequence of Halorhodospira halophila SL1.</title>
        <authorList>
            <consortium name="US DOE Joint Genome Institute"/>
            <person name="Copeland A."/>
            <person name="Lucas S."/>
            <person name="Lapidus A."/>
            <person name="Barry K."/>
            <person name="Detter J.C."/>
            <person name="Glavina del Rio T."/>
            <person name="Hammon N."/>
            <person name="Israni S."/>
            <person name="Dalin E."/>
            <person name="Tice H."/>
            <person name="Pitluck S."/>
            <person name="Saunders E."/>
            <person name="Brettin T."/>
            <person name="Bruce D."/>
            <person name="Han C."/>
            <person name="Tapia R."/>
            <person name="Schmutz J."/>
            <person name="Larimer F."/>
            <person name="Land M."/>
            <person name="Hauser L."/>
            <person name="Kyrpides N."/>
            <person name="Mikhailova N."/>
            <person name="Hoff W."/>
            <person name="Richardson P."/>
        </authorList>
    </citation>
    <scope>NUCLEOTIDE SEQUENCE [LARGE SCALE GENOMIC DNA]</scope>
    <source>
        <strain evidence="10">DSM 244 / SL1</strain>
    </source>
</reference>
<sequence>MILARAGWRHHLRHPWQGALAILGVALGVAVVVAVELANASSERAFTRSAEALAGEATHRITAGTAGLDEALYTELRRSGIRPATPVVEGHVSGPDGPLRVLGIDPWAEAGVRDAVAGAARAVDAGAWLERDDLVVLFREDAARLGVTDGDTVAVEIGGRSHRLEVAAVAEAPDRLTAEGLRDTVVVDVATAQELLGRVGRLDRIDLVIPGGVAGEARLARIQELLPNAAVISEAQEGAAALDEMTAAFRLNLTAFSLLALLVGALLIYNAISFSVVQRRALIGRLRALGVGRGQVFRSVVAEGAALGALGTLVGLPLGYLLADGLLELVTRTITDLYFVLNVREVALAPSALFMAAALGLLAAAVAAAAPAWEAASVAPRTALDRASLEGRARRWVRPLAGGGLLLALLGIGLLWGGTGGLVVGFGGVFALLVGAALMVPWAVGVLAGALAGPAGWMLGAPGRMAARGVGAGLSRSGVAAVALVVAVTAVIGVSVMIDSFRGSLAAWLDSTLSADVYVSAPSRTGESPPTLPPQLRERLAAVAGVESVATSRQLRVPSEYGEIQLRAFDHGPIGDAGMAYKAQAPSAWTRFRDGEGAYITEPFAAHHGLKLGDRMVVRTPSGERVLPVLAVVYDYTTSQGAVFVARSFYDAHWEDEAIDGLAVHAGPGVDPDALIAALREAAGEQADLLTFRSDAEIRRLSLDVFDRTFAVTRVLQLLAAIVAAAGVFGALLALSLERSSEVAVLRALGLTPAQVWTLELARTGLLGVFAGLLAIGPGLALALALTDVINQRAFGWSLQFQADPLLLGQAVALATVAALLAGLYPAYRAARVPPGEAMREDG</sequence>
<dbReference type="Pfam" id="PF12704">
    <property type="entry name" value="MacB_PCD"/>
    <property type="match status" value="2"/>
</dbReference>
<keyword evidence="5 6" id="KW-0472">Membrane</keyword>
<protein>
    <recommendedName>
        <fullName evidence="11">ABC3 transporter permease protein domain-containing protein</fullName>
    </recommendedName>
</protein>
<dbReference type="eggNOG" id="COG0577">
    <property type="taxonomic scope" value="Bacteria"/>
</dbReference>
<dbReference type="KEGG" id="hha:Hhal_1416"/>